<evidence type="ECO:0000313" key="11">
    <source>
        <dbReference type="Proteomes" id="UP000542353"/>
    </source>
</evidence>
<dbReference type="Pfam" id="PF00482">
    <property type="entry name" value="T2SSF"/>
    <property type="match status" value="2"/>
</dbReference>
<feature type="transmembrane region" description="Helical" evidence="8">
    <location>
        <begin position="392"/>
        <end position="419"/>
    </location>
</feature>
<dbReference type="AlphaFoldDB" id="A0A7W8E153"/>
<proteinExistence type="inferred from homology"/>
<evidence type="ECO:0000256" key="2">
    <source>
        <dbReference type="ARBA" id="ARBA00005745"/>
    </source>
</evidence>
<evidence type="ECO:0000256" key="1">
    <source>
        <dbReference type="ARBA" id="ARBA00004429"/>
    </source>
</evidence>
<comment type="subcellular location">
    <subcellularLocation>
        <location evidence="1">Cell inner membrane</location>
        <topology evidence="1">Multi-pass membrane protein</topology>
    </subcellularLocation>
</comment>
<protein>
    <submittedName>
        <fullName evidence="10">General secretion pathway protein F</fullName>
    </submittedName>
</protein>
<evidence type="ECO:0000256" key="5">
    <source>
        <dbReference type="ARBA" id="ARBA00022692"/>
    </source>
</evidence>
<evidence type="ECO:0000256" key="8">
    <source>
        <dbReference type="SAM" id="Phobius"/>
    </source>
</evidence>
<evidence type="ECO:0000256" key="4">
    <source>
        <dbReference type="ARBA" id="ARBA00022519"/>
    </source>
</evidence>
<organism evidence="10 11">
    <name type="scientific">Rhodopseudomonas rhenobacensis</name>
    <dbReference type="NCBI Taxonomy" id="87461"/>
    <lineage>
        <taxon>Bacteria</taxon>
        <taxon>Pseudomonadati</taxon>
        <taxon>Pseudomonadota</taxon>
        <taxon>Alphaproteobacteria</taxon>
        <taxon>Hyphomicrobiales</taxon>
        <taxon>Nitrobacteraceae</taxon>
        <taxon>Rhodopseudomonas</taxon>
    </lineage>
</organism>
<name>A0A7W8E153_9BRAD</name>
<dbReference type="InterPro" id="IPR003004">
    <property type="entry name" value="GspF/PilC"/>
</dbReference>
<evidence type="ECO:0000256" key="7">
    <source>
        <dbReference type="ARBA" id="ARBA00023136"/>
    </source>
</evidence>
<comment type="caution">
    <text evidence="10">The sequence shown here is derived from an EMBL/GenBank/DDBJ whole genome shotgun (WGS) entry which is preliminary data.</text>
</comment>
<evidence type="ECO:0000313" key="10">
    <source>
        <dbReference type="EMBL" id="MBB5048561.1"/>
    </source>
</evidence>
<sequence length="426" mass="46079">MRNVAPAPRPSAKCCALQRSGESMPSFRYRALNDSGELVSGAIVAATQRDVVARVEQLGLVLVDNVAVDEAKSSWSLRDLFNRPKPADVTLFTRDLALLLRAGARINDGLDLLVSDRSIGRMKTVVLDIRARVLSGESFADALARYPDLFAPMYVALVRVGEASGSLDSVLEVLAGERERSELLRRKLSDAIRYPIFILVAAGGVLTFFMFFVLPQFASVLQDFNAKTDPIITFFLSISTFLRASTDTVLLVASAALLSAWLLLRQKSVRRAITRVASRPPIVRQLIGYYQTAIFCRNLGVLLSSGVNLTVTLRILVDMMASTGDSSSWKVAAERVRHGAKLSDALSESLALPPMAARMLRLGDETGQLPLLAGRVAEFYEEKLQRSLDRAVGIAGPAAVIAISVVVGGLIVSIMTALMSVSQIVG</sequence>
<dbReference type="InterPro" id="IPR042094">
    <property type="entry name" value="T2SS_GspF_sf"/>
</dbReference>
<reference evidence="10 11" key="1">
    <citation type="submission" date="2020-08" db="EMBL/GenBank/DDBJ databases">
        <title>Genomic Encyclopedia of Type Strains, Phase IV (KMG-IV): sequencing the most valuable type-strain genomes for metagenomic binning, comparative biology and taxonomic classification.</title>
        <authorList>
            <person name="Goeker M."/>
        </authorList>
    </citation>
    <scope>NUCLEOTIDE SEQUENCE [LARGE SCALE GENOMIC DNA]</scope>
    <source>
        <strain evidence="10 11">DSM 12706</strain>
    </source>
</reference>
<dbReference type="FunFam" id="1.20.81.30:FF:000001">
    <property type="entry name" value="Type II secretion system protein F"/>
    <property type="match status" value="1"/>
</dbReference>
<keyword evidence="5 8" id="KW-0812">Transmembrane</keyword>
<feature type="transmembrane region" description="Helical" evidence="8">
    <location>
        <begin position="234"/>
        <end position="264"/>
    </location>
</feature>
<keyword evidence="6 8" id="KW-1133">Transmembrane helix</keyword>
<evidence type="ECO:0000259" key="9">
    <source>
        <dbReference type="Pfam" id="PF00482"/>
    </source>
</evidence>
<feature type="domain" description="Type II secretion system protein GspF" evidence="9">
    <location>
        <begin position="92"/>
        <end position="215"/>
    </location>
</feature>
<dbReference type="Gene3D" id="1.20.81.30">
    <property type="entry name" value="Type II secretion system (T2SS), domain F"/>
    <property type="match status" value="2"/>
</dbReference>
<dbReference type="EMBL" id="JACHIH010000022">
    <property type="protein sequence ID" value="MBB5048561.1"/>
    <property type="molecule type" value="Genomic_DNA"/>
</dbReference>
<evidence type="ECO:0000256" key="6">
    <source>
        <dbReference type="ARBA" id="ARBA00022989"/>
    </source>
</evidence>
<feature type="transmembrane region" description="Helical" evidence="8">
    <location>
        <begin position="194"/>
        <end position="214"/>
    </location>
</feature>
<dbReference type="PRINTS" id="PR00812">
    <property type="entry name" value="BCTERIALGSPF"/>
</dbReference>
<dbReference type="GO" id="GO:0005886">
    <property type="term" value="C:plasma membrane"/>
    <property type="evidence" value="ECO:0007669"/>
    <property type="project" value="UniProtKB-SubCell"/>
</dbReference>
<dbReference type="InterPro" id="IPR018076">
    <property type="entry name" value="T2SS_GspF_dom"/>
</dbReference>
<keyword evidence="7 8" id="KW-0472">Membrane</keyword>
<evidence type="ECO:0000256" key="3">
    <source>
        <dbReference type="ARBA" id="ARBA00022475"/>
    </source>
</evidence>
<dbReference type="PANTHER" id="PTHR30012">
    <property type="entry name" value="GENERAL SECRETION PATHWAY PROTEIN"/>
    <property type="match status" value="1"/>
</dbReference>
<comment type="similarity">
    <text evidence="2">Belongs to the GSP F family.</text>
</comment>
<keyword evidence="11" id="KW-1185">Reference proteome</keyword>
<feature type="domain" description="Type II secretion system protein GspF" evidence="9">
    <location>
        <begin position="295"/>
        <end position="416"/>
    </location>
</feature>
<accession>A0A7W8E153</accession>
<keyword evidence="3" id="KW-1003">Cell membrane</keyword>
<dbReference type="PANTHER" id="PTHR30012:SF7">
    <property type="entry name" value="PROTEIN TRANSPORT PROTEIN HOFC HOMOLOG"/>
    <property type="match status" value="1"/>
</dbReference>
<gene>
    <name evidence="10" type="ORF">HNR60_003328</name>
</gene>
<keyword evidence="4" id="KW-0997">Cell inner membrane</keyword>
<dbReference type="GO" id="GO:0015628">
    <property type="term" value="P:protein secretion by the type II secretion system"/>
    <property type="evidence" value="ECO:0007669"/>
    <property type="project" value="TreeGrafter"/>
</dbReference>
<dbReference type="Proteomes" id="UP000542353">
    <property type="component" value="Unassembled WGS sequence"/>
</dbReference>